<protein>
    <submittedName>
        <fullName evidence="2">Uncharacterized protein</fullName>
    </submittedName>
</protein>
<keyword evidence="1" id="KW-1133">Transmembrane helix</keyword>
<sequence>MKQTINKNDKNLRILNKLIVNGFYNGYVETEKFELIRNHFPNNYRLIGILNDTGNFDLKFDFKSTMKIHAKILFVLGFLISIISLIKGIWILPILFVVFGLIMFTDFKLKQKKEINIFTDKLLEFHKTESN</sequence>
<gene>
    <name evidence="2" type="ORF">EV196_10512</name>
</gene>
<dbReference type="EMBL" id="SLUP01000005">
    <property type="protein sequence ID" value="TCL65358.1"/>
    <property type="molecule type" value="Genomic_DNA"/>
</dbReference>
<evidence type="ECO:0000313" key="3">
    <source>
        <dbReference type="Proteomes" id="UP000295455"/>
    </source>
</evidence>
<keyword evidence="1" id="KW-0812">Transmembrane</keyword>
<dbReference type="Proteomes" id="UP000295455">
    <property type="component" value="Unassembled WGS sequence"/>
</dbReference>
<dbReference type="AlphaFoldDB" id="A0A4R1RH24"/>
<proteinExistence type="predicted"/>
<organism evidence="2 3">
    <name type="scientific">Mariniflexile fucanivorans</name>
    <dbReference type="NCBI Taxonomy" id="264023"/>
    <lineage>
        <taxon>Bacteria</taxon>
        <taxon>Pseudomonadati</taxon>
        <taxon>Bacteroidota</taxon>
        <taxon>Flavobacteriia</taxon>
        <taxon>Flavobacteriales</taxon>
        <taxon>Flavobacteriaceae</taxon>
        <taxon>Mariniflexile</taxon>
    </lineage>
</organism>
<comment type="caution">
    <text evidence="2">The sequence shown here is derived from an EMBL/GenBank/DDBJ whole genome shotgun (WGS) entry which is preliminary data.</text>
</comment>
<name>A0A4R1RH24_9FLAO</name>
<accession>A0A4R1RH24</accession>
<keyword evidence="3" id="KW-1185">Reference proteome</keyword>
<reference evidence="2 3" key="1">
    <citation type="submission" date="2019-03" db="EMBL/GenBank/DDBJ databases">
        <title>Genomic Encyclopedia of Type Strains, Phase IV (KMG-IV): sequencing the most valuable type-strain genomes for metagenomic binning, comparative biology and taxonomic classification.</title>
        <authorList>
            <person name="Goeker M."/>
        </authorList>
    </citation>
    <scope>NUCLEOTIDE SEQUENCE [LARGE SCALE GENOMIC DNA]</scope>
    <source>
        <strain evidence="2 3">DSM 18792</strain>
    </source>
</reference>
<keyword evidence="1" id="KW-0472">Membrane</keyword>
<dbReference type="OrthoDB" id="1441309at2"/>
<evidence type="ECO:0000313" key="2">
    <source>
        <dbReference type="EMBL" id="TCL65358.1"/>
    </source>
</evidence>
<feature type="transmembrane region" description="Helical" evidence="1">
    <location>
        <begin position="92"/>
        <end position="109"/>
    </location>
</feature>
<evidence type="ECO:0000256" key="1">
    <source>
        <dbReference type="SAM" id="Phobius"/>
    </source>
</evidence>